<reference evidence="3" key="1">
    <citation type="submission" date="2017-08" db="EMBL/GenBank/DDBJ databases">
        <authorList>
            <person name="Imhoff J.F."/>
            <person name="Rahn T."/>
            <person name="Kuenzel S."/>
            <person name="Neulinger S.C."/>
        </authorList>
    </citation>
    <scope>NUCLEOTIDE SEQUENCE</scope>
    <source>
        <strain evidence="3">DSM 11080</strain>
    </source>
</reference>
<reference evidence="3" key="2">
    <citation type="journal article" date="2020" name="Microorganisms">
        <title>Osmotic Adaptation and Compatible Solute Biosynthesis of Phototrophic Bacteria as Revealed from Genome Analyses.</title>
        <authorList>
            <person name="Imhoff J.F."/>
            <person name="Rahn T."/>
            <person name="Kunzel S."/>
            <person name="Keller A."/>
            <person name="Neulinger S.C."/>
        </authorList>
    </citation>
    <scope>NUCLEOTIDE SEQUENCE</scope>
    <source>
        <strain evidence="3">DSM 11080</strain>
    </source>
</reference>
<evidence type="ECO:0000313" key="4">
    <source>
        <dbReference type="Proteomes" id="UP001296776"/>
    </source>
</evidence>
<dbReference type="RefSeq" id="WP_200345134.1">
    <property type="nucleotide sequence ID" value="NZ_NRSJ01000006.1"/>
</dbReference>
<dbReference type="InterPro" id="IPR041737">
    <property type="entry name" value="SoxW"/>
</dbReference>
<keyword evidence="1" id="KW-0732">Signal</keyword>
<feature type="chain" id="PRO_5042519326" evidence="1">
    <location>
        <begin position="29"/>
        <end position="193"/>
    </location>
</feature>
<accession>A0AAJ0U2A1</accession>
<name>A0AAJ0U2A1_9GAMM</name>
<evidence type="ECO:0000259" key="2">
    <source>
        <dbReference type="PROSITE" id="PS51352"/>
    </source>
</evidence>
<dbReference type="PROSITE" id="PS51352">
    <property type="entry name" value="THIOREDOXIN_2"/>
    <property type="match status" value="1"/>
</dbReference>
<dbReference type="InterPro" id="IPR036249">
    <property type="entry name" value="Thioredoxin-like_sf"/>
</dbReference>
<evidence type="ECO:0000256" key="1">
    <source>
        <dbReference type="SAM" id="SignalP"/>
    </source>
</evidence>
<dbReference type="Proteomes" id="UP001296776">
    <property type="component" value="Unassembled WGS sequence"/>
</dbReference>
<dbReference type="Gene3D" id="3.40.30.10">
    <property type="entry name" value="Glutaredoxin"/>
    <property type="match status" value="1"/>
</dbReference>
<comment type="caution">
    <text evidence="3">The sequence shown here is derived from an EMBL/GenBank/DDBJ whole genome shotgun (WGS) entry which is preliminary data.</text>
</comment>
<evidence type="ECO:0000313" key="3">
    <source>
        <dbReference type="EMBL" id="MBK1703961.1"/>
    </source>
</evidence>
<protein>
    <submittedName>
        <fullName evidence="3">Thioredoxin</fullName>
    </submittedName>
</protein>
<dbReference type="EMBL" id="NRSJ01000006">
    <property type="protein sequence ID" value="MBK1703961.1"/>
    <property type="molecule type" value="Genomic_DNA"/>
</dbReference>
<dbReference type="InterPro" id="IPR012336">
    <property type="entry name" value="Thioredoxin-like_fold"/>
</dbReference>
<dbReference type="InterPro" id="IPR013766">
    <property type="entry name" value="Thioredoxin_domain"/>
</dbReference>
<dbReference type="SUPFAM" id="SSF52833">
    <property type="entry name" value="Thioredoxin-like"/>
    <property type="match status" value="1"/>
</dbReference>
<organism evidence="3 4">
    <name type="scientific">Halochromatium glycolicum</name>
    <dbReference type="NCBI Taxonomy" id="85075"/>
    <lineage>
        <taxon>Bacteria</taxon>
        <taxon>Pseudomonadati</taxon>
        <taxon>Pseudomonadota</taxon>
        <taxon>Gammaproteobacteria</taxon>
        <taxon>Chromatiales</taxon>
        <taxon>Chromatiaceae</taxon>
        <taxon>Halochromatium</taxon>
    </lineage>
</organism>
<proteinExistence type="predicted"/>
<dbReference type="AlphaFoldDB" id="A0AAJ0U2A1"/>
<feature type="signal peptide" evidence="1">
    <location>
        <begin position="1"/>
        <end position="28"/>
    </location>
</feature>
<dbReference type="Pfam" id="PF13098">
    <property type="entry name" value="Thioredoxin_2"/>
    <property type="match status" value="1"/>
</dbReference>
<sequence>MSLMRYMGAVKRFAALPLLMLLAGPALAADPGRDPGDYFFNQTFGDFSEELQLAQDEGKDGILLMFEMDECPFCHRMKTRVLNQPEVQDYFREHFLIFPVDVEGDIEVVDFEGNTAPEKEFALKQFRVRATPVFAFFDLDGKLVARYTGATRDVEEFMLLGRYVVEDAYKETTFTKYKRAMRSAGQQASLAGP</sequence>
<keyword evidence="4" id="KW-1185">Reference proteome</keyword>
<dbReference type="CDD" id="cd02951">
    <property type="entry name" value="SoxW"/>
    <property type="match status" value="1"/>
</dbReference>
<gene>
    <name evidence="3" type="ORF">CKO40_05240</name>
</gene>
<feature type="domain" description="Thioredoxin" evidence="2">
    <location>
        <begin position="18"/>
        <end position="170"/>
    </location>
</feature>